<dbReference type="AlphaFoldDB" id="A0A9Q0NZQ1"/>
<feature type="transmembrane region" description="Helical" evidence="1">
    <location>
        <begin position="6"/>
        <end position="22"/>
    </location>
</feature>
<evidence type="ECO:0000313" key="2">
    <source>
        <dbReference type="EMBL" id="KAJ6678927.1"/>
    </source>
</evidence>
<evidence type="ECO:0000256" key="1">
    <source>
        <dbReference type="SAM" id="Phobius"/>
    </source>
</evidence>
<keyword evidence="1" id="KW-0812">Transmembrane</keyword>
<comment type="caution">
    <text evidence="2">The sequence shown here is derived from an EMBL/GenBank/DDBJ whole genome shotgun (WGS) entry which is preliminary data.</text>
</comment>
<proteinExistence type="predicted"/>
<name>A0A9Q0NZQ1_SALPP</name>
<dbReference type="EMBL" id="JAPFFK010000020">
    <property type="protein sequence ID" value="KAJ6678927.1"/>
    <property type="molecule type" value="Genomic_DNA"/>
</dbReference>
<sequence>MFWLAVSGGSTIPLHAILLFIIKTRNRKTDILAHHKPFNKKFSFEILFMSKTLSTYIAS</sequence>
<keyword evidence="3" id="KW-1185">Reference proteome</keyword>
<dbReference type="Proteomes" id="UP001151532">
    <property type="component" value="Chromosome 14"/>
</dbReference>
<protein>
    <submittedName>
        <fullName evidence="2">Uncharacterized protein</fullName>
    </submittedName>
</protein>
<reference evidence="2" key="1">
    <citation type="submission" date="2022-11" db="EMBL/GenBank/DDBJ databases">
        <authorList>
            <person name="Hyden B.L."/>
            <person name="Feng K."/>
            <person name="Yates T."/>
            <person name="Jawdy S."/>
            <person name="Smart L.B."/>
            <person name="Muchero W."/>
        </authorList>
    </citation>
    <scope>NUCLEOTIDE SEQUENCE</scope>
    <source>
        <tissue evidence="2">Shoot tip</tissue>
    </source>
</reference>
<organism evidence="2 3">
    <name type="scientific">Salix purpurea</name>
    <name type="common">Purple osier willow</name>
    <dbReference type="NCBI Taxonomy" id="77065"/>
    <lineage>
        <taxon>Eukaryota</taxon>
        <taxon>Viridiplantae</taxon>
        <taxon>Streptophyta</taxon>
        <taxon>Embryophyta</taxon>
        <taxon>Tracheophyta</taxon>
        <taxon>Spermatophyta</taxon>
        <taxon>Magnoliopsida</taxon>
        <taxon>eudicotyledons</taxon>
        <taxon>Gunneridae</taxon>
        <taxon>Pentapetalae</taxon>
        <taxon>rosids</taxon>
        <taxon>fabids</taxon>
        <taxon>Malpighiales</taxon>
        <taxon>Salicaceae</taxon>
        <taxon>Saliceae</taxon>
        <taxon>Salix</taxon>
    </lineage>
</organism>
<keyword evidence="1" id="KW-1133">Transmembrane helix</keyword>
<accession>A0A9Q0NZQ1</accession>
<keyword evidence="1" id="KW-0472">Membrane</keyword>
<reference evidence="2" key="2">
    <citation type="journal article" date="2023" name="Int. J. Mol. Sci.">
        <title>De Novo Assembly and Annotation of 11 Diverse Shrub Willow (Salix) Genomes Reveals Novel Gene Organization in Sex-Linked Regions.</title>
        <authorList>
            <person name="Hyden B."/>
            <person name="Feng K."/>
            <person name="Yates T.B."/>
            <person name="Jawdy S."/>
            <person name="Cereghino C."/>
            <person name="Smart L.B."/>
            <person name="Muchero W."/>
        </authorList>
    </citation>
    <scope>NUCLEOTIDE SEQUENCE</scope>
    <source>
        <tissue evidence="2">Shoot tip</tissue>
    </source>
</reference>
<evidence type="ECO:0000313" key="3">
    <source>
        <dbReference type="Proteomes" id="UP001151532"/>
    </source>
</evidence>
<gene>
    <name evidence="2" type="ORF">OIU79_018819</name>
</gene>